<dbReference type="AlphaFoldDB" id="A0A8D0C3W0"/>
<dbReference type="GO" id="GO:0035082">
    <property type="term" value="P:axoneme assembly"/>
    <property type="evidence" value="ECO:0007669"/>
    <property type="project" value="InterPro"/>
</dbReference>
<dbReference type="Ensembl" id="ENSSMRT00000020346.1">
    <property type="protein sequence ID" value="ENSSMRP00000017373.1"/>
    <property type="gene ID" value="ENSSMRG00000013537.1"/>
</dbReference>
<protein>
    <recommendedName>
        <fullName evidence="5">MutS-like protein</fullName>
    </recommendedName>
</protein>
<evidence type="ECO:0000313" key="3">
    <source>
        <dbReference type="Ensembl" id="ENSSMRP00000017373.1"/>
    </source>
</evidence>
<feature type="compositionally biased region" description="Basic and acidic residues" evidence="1">
    <location>
        <begin position="251"/>
        <end position="273"/>
    </location>
</feature>
<evidence type="ECO:0000256" key="2">
    <source>
        <dbReference type="SAM" id="SignalP"/>
    </source>
</evidence>
<reference evidence="3" key="2">
    <citation type="submission" date="2025-09" db="UniProtKB">
        <authorList>
            <consortium name="Ensembl"/>
        </authorList>
    </citation>
    <scope>IDENTIFICATION</scope>
</reference>
<organism evidence="3 4">
    <name type="scientific">Salvator merianae</name>
    <name type="common">Argentine black and white tegu</name>
    <name type="synonym">Tupinambis merianae</name>
    <dbReference type="NCBI Taxonomy" id="96440"/>
    <lineage>
        <taxon>Eukaryota</taxon>
        <taxon>Metazoa</taxon>
        <taxon>Chordata</taxon>
        <taxon>Craniata</taxon>
        <taxon>Vertebrata</taxon>
        <taxon>Euteleostomi</taxon>
        <taxon>Lepidosauria</taxon>
        <taxon>Squamata</taxon>
        <taxon>Bifurcata</taxon>
        <taxon>Unidentata</taxon>
        <taxon>Episquamata</taxon>
        <taxon>Laterata</taxon>
        <taxon>Teiioidea</taxon>
        <taxon>Teiidae</taxon>
        <taxon>Salvator</taxon>
    </lineage>
</organism>
<keyword evidence="4" id="KW-1185">Reference proteome</keyword>
<keyword evidence="2" id="KW-0732">Signal</keyword>
<dbReference type="PANTHER" id="PTHR15977">
    <property type="entry name" value="CILIA- AND FLAGELLA-ASSOCIATED PROTEIN 46"/>
    <property type="match status" value="1"/>
</dbReference>
<dbReference type="PANTHER" id="PTHR15977:SF15">
    <property type="entry name" value="CILIA- AND FLAGELLA-ASSOCIATED PROTEIN 46"/>
    <property type="match status" value="1"/>
</dbReference>
<proteinExistence type="predicted"/>
<sequence>MYILIILTEVVVLVYFLGKNEFAENEFKKDMKSAKESKPKGDQKKSIKVPALNRVLLPNCIGIDIHNVKYVVDPYNEVGEKEPENPSQKFKTLLEKYEPFTLRWDGVFGTSHLPSQAEWEHVLNNCSAFIFSGMAKFFSHIFLDRLVAMNIPECQLMILSELVHSKPSFVRVRDLDEDKSSQRLSLETPTETVIILSLIGVHSVIANQWYTTLEENATRLEILCENLIKIGKTTGQAVHILQRSKIAMDKSSKVELDHTDSPEEKKEDPRESPCELNQPSIHPSVFNTVLYGLPNMMFM</sequence>
<evidence type="ECO:0000313" key="4">
    <source>
        <dbReference type="Proteomes" id="UP000694421"/>
    </source>
</evidence>
<evidence type="ECO:0000256" key="1">
    <source>
        <dbReference type="SAM" id="MobiDB-lite"/>
    </source>
</evidence>
<accession>A0A8D0C3W0</accession>
<feature type="chain" id="PRO_5034230440" description="MutS-like protein" evidence="2">
    <location>
        <begin position="23"/>
        <end position="299"/>
    </location>
</feature>
<feature type="signal peptide" evidence="2">
    <location>
        <begin position="1"/>
        <end position="22"/>
    </location>
</feature>
<dbReference type="GO" id="GO:0060294">
    <property type="term" value="P:cilium movement involved in cell motility"/>
    <property type="evidence" value="ECO:0007669"/>
    <property type="project" value="InterPro"/>
</dbReference>
<dbReference type="Proteomes" id="UP000694421">
    <property type="component" value="Unplaced"/>
</dbReference>
<dbReference type="GeneTree" id="ENSGT00570000079216"/>
<dbReference type="OMA" id="EWEHLLG"/>
<reference evidence="3" key="1">
    <citation type="submission" date="2025-08" db="UniProtKB">
        <authorList>
            <consortium name="Ensembl"/>
        </authorList>
    </citation>
    <scope>IDENTIFICATION</scope>
</reference>
<dbReference type="InterPro" id="IPR039586">
    <property type="entry name" value="CFAP46"/>
</dbReference>
<evidence type="ECO:0008006" key="5">
    <source>
        <dbReference type="Google" id="ProtNLM"/>
    </source>
</evidence>
<feature type="region of interest" description="Disordered" evidence="1">
    <location>
        <begin position="251"/>
        <end position="280"/>
    </location>
</feature>
<name>A0A8D0C3W0_SALMN</name>